<sequence>MQMQMNRKKKNLENETLPDLASRMVRGILLLGEIPHLHERDDHGVSKNHLNGGGCDRRKALIALCLQALT</sequence>
<comment type="caution">
    <text evidence="1">The sequence shown here is derived from an EMBL/GenBank/DDBJ whole genome shotgun (WGS) entry which is preliminary data.</text>
</comment>
<gene>
    <name evidence="1" type="ORF">VNO80_13271</name>
</gene>
<dbReference type="Proteomes" id="UP001374584">
    <property type="component" value="Unassembled WGS sequence"/>
</dbReference>
<evidence type="ECO:0000313" key="2">
    <source>
        <dbReference type="Proteomes" id="UP001374584"/>
    </source>
</evidence>
<evidence type="ECO:0000313" key="1">
    <source>
        <dbReference type="EMBL" id="KAK7364534.1"/>
    </source>
</evidence>
<reference evidence="1 2" key="1">
    <citation type="submission" date="2024-01" db="EMBL/GenBank/DDBJ databases">
        <title>The genomes of 5 underutilized Papilionoideae crops provide insights into root nodulation and disease resistanc.</title>
        <authorList>
            <person name="Jiang F."/>
        </authorList>
    </citation>
    <scope>NUCLEOTIDE SEQUENCE [LARGE SCALE GENOMIC DNA]</scope>
    <source>
        <strain evidence="1">JINMINGXINNONG_FW02</strain>
        <tissue evidence="1">Leaves</tissue>
    </source>
</reference>
<name>A0AAN9RB50_PHACN</name>
<protein>
    <submittedName>
        <fullName evidence="1">Uncharacterized protein</fullName>
    </submittedName>
</protein>
<accession>A0AAN9RB50</accession>
<dbReference type="EMBL" id="JAYMYR010000005">
    <property type="protein sequence ID" value="KAK7364534.1"/>
    <property type="molecule type" value="Genomic_DNA"/>
</dbReference>
<keyword evidence="2" id="KW-1185">Reference proteome</keyword>
<dbReference type="AlphaFoldDB" id="A0AAN9RB50"/>
<proteinExistence type="predicted"/>
<organism evidence="1 2">
    <name type="scientific">Phaseolus coccineus</name>
    <name type="common">Scarlet runner bean</name>
    <name type="synonym">Phaseolus multiflorus</name>
    <dbReference type="NCBI Taxonomy" id="3886"/>
    <lineage>
        <taxon>Eukaryota</taxon>
        <taxon>Viridiplantae</taxon>
        <taxon>Streptophyta</taxon>
        <taxon>Embryophyta</taxon>
        <taxon>Tracheophyta</taxon>
        <taxon>Spermatophyta</taxon>
        <taxon>Magnoliopsida</taxon>
        <taxon>eudicotyledons</taxon>
        <taxon>Gunneridae</taxon>
        <taxon>Pentapetalae</taxon>
        <taxon>rosids</taxon>
        <taxon>fabids</taxon>
        <taxon>Fabales</taxon>
        <taxon>Fabaceae</taxon>
        <taxon>Papilionoideae</taxon>
        <taxon>50 kb inversion clade</taxon>
        <taxon>NPAAA clade</taxon>
        <taxon>indigoferoid/millettioid clade</taxon>
        <taxon>Phaseoleae</taxon>
        <taxon>Phaseolus</taxon>
    </lineage>
</organism>